<feature type="non-terminal residue" evidence="2">
    <location>
        <position position="210"/>
    </location>
</feature>
<proteinExistence type="predicted"/>
<organism evidence="2 3">
    <name type="scientific">Brassica napus</name>
    <name type="common">Rape</name>
    <dbReference type="NCBI Taxonomy" id="3708"/>
    <lineage>
        <taxon>Eukaryota</taxon>
        <taxon>Viridiplantae</taxon>
        <taxon>Streptophyta</taxon>
        <taxon>Embryophyta</taxon>
        <taxon>Tracheophyta</taxon>
        <taxon>Spermatophyta</taxon>
        <taxon>Magnoliopsida</taxon>
        <taxon>eudicotyledons</taxon>
        <taxon>Gunneridae</taxon>
        <taxon>Pentapetalae</taxon>
        <taxon>rosids</taxon>
        <taxon>malvids</taxon>
        <taxon>Brassicales</taxon>
        <taxon>Brassicaceae</taxon>
        <taxon>Brassiceae</taxon>
        <taxon>Brassica</taxon>
    </lineage>
</organism>
<protein>
    <recommendedName>
        <fullName evidence="1">Reverse transcriptase zinc-binding domain-containing protein</fullName>
    </recommendedName>
</protein>
<feature type="non-terminal residue" evidence="2">
    <location>
        <position position="1"/>
    </location>
</feature>
<dbReference type="EMBL" id="JAGKQM010000015">
    <property type="protein sequence ID" value="KAH0880253.1"/>
    <property type="molecule type" value="Genomic_DNA"/>
</dbReference>
<dbReference type="Proteomes" id="UP000824890">
    <property type="component" value="Unassembled WGS sequence"/>
</dbReference>
<accession>A0ABQ7ZJJ4</accession>
<keyword evidence="3" id="KW-1185">Reference proteome</keyword>
<evidence type="ECO:0000313" key="2">
    <source>
        <dbReference type="EMBL" id="KAH0880253.1"/>
    </source>
</evidence>
<evidence type="ECO:0000259" key="1">
    <source>
        <dbReference type="Pfam" id="PF13966"/>
    </source>
</evidence>
<gene>
    <name evidence="2" type="ORF">HID58_067647</name>
</gene>
<dbReference type="InterPro" id="IPR026960">
    <property type="entry name" value="RVT-Znf"/>
</dbReference>
<reference evidence="2 3" key="1">
    <citation type="submission" date="2021-05" db="EMBL/GenBank/DDBJ databases">
        <title>Genome Assembly of Synthetic Allotetraploid Brassica napus Reveals Homoeologous Exchanges between Subgenomes.</title>
        <authorList>
            <person name="Davis J.T."/>
        </authorList>
    </citation>
    <scope>NUCLEOTIDE SEQUENCE [LARGE SCALE GENOMIC DNA]</scope>
    <source>
        <strain evidence="3">cv. Da-Ae</strain>
        <tissue evidence="2">Seedling</tissue>
    </source>
</reference>
<sequence>ATRIYAKKRFSRHTSPSKETLIRDSSGLTPAEKRLNENEDIKLSIRQCSGAPHSLNYRATAATAVYSRFFSLGSSGQGLQRLLFFTWEAVRPRAEEKVWAKSVWFSGAVPRQAFNMWLANLNRLPTKVRLTSWGLNIQTACCFCSNQDESRDHLFLNCTYTTTLWNRIFERLDPRRTAFLTWEELLSWLRVSAASAPSTLKKIATQSLLY</sequence>
<dbReference type="Pfam" id="PF13966">
    <property type="entry name" value="zf-RVT"/>
    <property type="match status" value="1"/>
</dbReference>
<name>A0ABQ7ZJJ4_BRANA</name>
<feature type="domain" description="Reverse transcriptase zinc-binding" evidence="1">
    <location>
        <begin position="86"/>
        <end position="165"/>
    </location>
</feature>
<evidence type="ECO:0000313" key="3">
    <source>
        <dbReference type="Proteomes" id="UP000824890"/>
    </source>
</evidence>
<comment type="caution">
    <text evidence="2">The sequence shown here is derived from an EMBL/GenBank/DDBJ whole genome shotgun (WGS) entry which is preliminary data.</text>
</comment>